<evidence type="ECO:0000313" key="2">
    <source>
        <dbReference type="EMBL" id="GAX75716.1"/>
    </source>
</evidence>
<sequence>MPEKEGEDSRLQLLLSSIPELRDDEVMLSQLRVVFQEHCYCPIGEEKDIVSLEDFETWWRSLDDEGVEMIAGALMSNLGKMEVFVRSTGLEDHAECFRSSIECMQQQQWSPSRQLSLFTFKRDVVKGLQGVAEKTFVRDFKEACNIMYDLLVCNGDLLDMQASKIRPPSSVKSQPEYVELLVEHMQLMINILQYCMPRRQLQMDFLTESVVQLKGIIAKPAEAAKKAGMPSIANRLAMREGLRVKYGATLTTDTMIKDYQIALGRLVATSRGQIRNISLAKHTADKAKECRRKLSQNGVSAMAETPPKMQVQVSAGCTVSSLADLRSRLIEERSKFNSQRLSMEAYRLGMRPGTLDLQDDSATESPQDDMPCLPRTSISRAEDRTRLSSSTFSSGITFGSCKCHAAPMKHGDSRSEDLISSSGSHSWHPAHQSTRTTSASGVMARPASQGMSFPSMSTGQVKAGFMHSGEAMHRNSFASTSLYQRTSSPGFSCGPLNGGSHNALMSTEGSRRSNLGANSGFESSVPCLQALPKYRTTVSGCPTVSFDDHPAPALLPKLVL</sequence>
<dbReference type="Proteomes" id="UP000232323">
    <property type="component" value="Unassembled WGS sequence"/>
</dbReference>
<feature type="region of interest" description="Disordered" evidence="1">
    <location>
        <begin position="409"/>
        <end position="452"/>
    </location>
</feature>
<gene>
    <name evidence="2" type="ORF">CEUSTIGMA_g3159.t1</name>
</gene>
<dbReference type="AlphaFoldDB" id="A0A250WY58"/>
<comment type="caution">
    <text evidence="2">The sequence shown here is derived from an EMBL/GenBank/DDBJ whole genome shotgun (WGS) entry which is preliminary data.</text>
</comment>
<evidence type="ECO:0000256" key="1">
    <source>
        <dbReference type="SAM" id="MobiDB-lite"/>
    </source>
</evidence>
<keyword evidence="3" id="KW-1185">Reference proteome</keyword>
<feature type="region of interest" description="Disordered" evidence="1">
    <location>
        <begin position="353"/>
        <end position="391"/>
    </location>
</feature>
<reference evidence="2 3" key="1">
    <citation type="submission" date="2017-08" db="EMBL/GenBank/DDBJ databases">
        <title>Acidophilic green algal genome provides insights into adaptation to an acidic environment.</title>
        <authorList>
            <person name="Hirooka S."/>
            <person name="Hirose Y."/>
            <person name="Kanesaki Y."/>
            <person name="Higuchi S."/>
            <person name="Fujiwara T."/>
            <person name="Onuma R."/>
            <person name="Era A."/>
            <person name="Ohbayashi R."/>
            <person name="Uzuka A."/>
            <person name="Nozaki H."/>
            <person name="Yoshikawa H."/>
            <person name="Miyagishima S.Y."/>
        </authorList>
    </citation>
    <scope>NUCLEOTIDE SEQUENCE [LARGE SCALE GENOMIC DNA]</scope>
    <source>
        <strain evidence="2 3">NIES-2499</strain>
    </source>
</reference>
<feature type="compositionally biased region" description="Polar residues" evidence="1">
    <location>
        <begin position="418"/>
        <end position="440"/>
    </location>
</feature>
<organism evidence="2 3">
    <name type="scientific">Chlamydomonas eustigma</name>
    <dbReference type="NCBI Taxonomy" id="1157962"/>
    <lineage>
        <taxon>Eukaryota</taxon>
        <taxon>Viridiplantae</taxon>
        <taxon>Chlorophyta</taxon>
        <taxon>core chlorophytes</taxon>
        <taxon>Chlorophyceae</taxon>
        <taxon>CS clade</taxon>
        <taxon>Chlamydomonadales</taxon>
        <taxon>Chlamydomonadaceae</taxon>
        <taxon>Chlamydomonas</taxon>
    </lineage>
</organism>
<proteinExistence type="predicted"/>
<accession>A0A250WY58</accession>
<name>A0A250WY58_9CHLO</name>
<dbReference type="EMBL" id="BEGY01000013">
    <property type="protein sequence ID" value="GAX75716.1"/>
    <property type="molecule type" value="Genomic_DNA"/>
</dbReference>
<protein>
    <submittedName>
        <fullName evidence="2">Uncharacterized protein</fullName>
    </submittedName>
</protein>
<evidence type="ECO:0000313" key="3">
    <source>
        <dbReference type="Proteomes" id="UP000232323"/>
    </source>
</evidence>